<dbReference type="Pfam" id="PF00069">
    <property type="entry name" value="Pkinase"/>
    <property type="match status" value="1"/>
</dbReference>
<evidence type="ECO:0000256" key="1">
    <source>
        <dbReference type="ARBA" id="ARBA00012513"/>
    </source>
</evidence>
<dbReference type="InterPro" id="IPR016024">
    <property type="entry name" value="ARM-type_fold"/>
</dbReference>
<evidence type="ECO:0000256" key="4">
    <source>
        <dbReference type="ARBA" id="ARBA00022737"/>
    </source>
</evidence>
<dbReference type="Gene3D" id="1.25.10.10">
    <property type="entry name" value="Leucine-rich Repeat Variant"/>
    <property type="match status" value="1"/>
</dbReference>
<evidence type="ECO:0000313" key="14">
    <source>
        <dbReference type="Proteomes" id="UP000235145"/>
    </source>
</evidence>
<comment type="caution">
    <text evidence="13">The sequence shown here is derived from an EMBL/GenBank/DDBJ whole genome shotgun (WGS) entry which is preliminary data.</text>
</comment>
<dbReference type="Pfam" id="PF25598">
    <property type="entry name" value="ARM_PUB"/>
    <property type="match status" value="1"/>
</dbReference>
<evidence type="ECO:0000259" key="12">
    <source>
        <dbReference type="PROSITE" id="PS50011"/>
    </source>
</evidence>
<sequence length="724" mass="81642">MFFLICISDLILPTQITLSHLKAQLSTSTSHHPILMRHLGSVASLPVSTLTQHLLTPSSQPRLPHLLQSPPIIFLSYDHHQLSPSQFEPGSQPIPWPLTLTYSYIFTNIKLKTMSSSRLNRENYQIPLEEIKSATENFSPQRCIGGGGFGEVYKGKLWKRGRNRTVAIKRLGKDSHQGEHEFRNELEMIRRFDHENIISFIGYCDEDSEMIIVYEYAENRSLDHHLGDPNKIRHITWMQRLNICIGAAKGLNYLHSGLGEHNRVIHRDVKSANILLDNNFVAKICDFGLSKSGPRNQPDTKLYTKVAGTKFYLDPTYHESRILQKESDVYSFGVVLFEVLSGMLVYNGRSIGDQQQFLMTLVRGYHDNEPHKLIDPYIRDQIDSRSFDTYKEIAYQCISYDLMERPTMDDVINRIEEALTIQMAEHSSVSTPAYNSMTESLLHKLNSVNPYDLWIASSEISRLTKTNHENRVAFAKAEAISLLTNLLTSMDSWIQENAVTSLFNLSVYEKNKAIMVSFGAVRGIVYVLSNGSMVARENAAATLFSLSVNYNKDVIIGSAGAVSPLVLLLSEGSERGKRMATNALFTLCIHEDNKIRALKAGVVPLLMELLTEPHGVLKEKAIAILAVLSIHVEGRLAIGKVEVVPILVKLIGCGSPRNKENAALVLVELCLGDQKYLAEAQELGVMDKMMYLLEHGTDRRKRKAKQLLQKIKDQRHGHFQSDTK</sequence>
<dbReference type="EC" id="2.7.11.1" evidence="1"/>
<dbReference type="SMART" id="SM00185">
    <property type="entry name" value="ARM"/>
    <property type="match status" value="5"/>
</dbReference>
<dbReference type="Gene3D" id="3.30.200.20">
    <property type="entry name" value="Phosphorylase Kinase, domain 1"/>
    <property type="match status" value="1"/>
</dbReference>
<comment type="catalytic activity">
    <reaction evidence="8">
        <text>L-threonyl-[protein] + ATP = O-phospho-L-threonyl-[protein] + ADP + H(+)</text>
        <dbReference type="Rhea" id="RHEA:46608"/>
        <dbReference type="Rhea" id="RHEA-COMP:11060"/>
        <dbReference type="Rhea" id="RHEA-COMP:11605"/>
        <dbReference type="ChEBI" id="CHEBI:15378"/>
        <dbReference type="ChEBI" id="CHEBI:30013"/>
        <dbReference type="ChEBI" id="CHEBI:30616"/>
        <dbReference type="ChEBI" id="CHEBI:61977"/>
        <dbReference type="ChEBI" id="CHEBI:456216"/>
        <dbReference type="EC" id="2.7.11.1"/>
    </reaction>
</comment>
<keyword evidence="2" id="KW-0723">Serine/threonine-protein kinase</keyword>
<dbReference type="PROSITE" id="PS00108">
    <property type="entry name" value="PROTEIN_KINASE_ST"/>
    <property type="match status" value="1"/>
</dbReference>
<dbReference type="GO" id="GO:0004714">
    <property type="term" value="F:transmembrane receptor protein tyrosine kinase activity"/>
    <property type="evidence" value="ECO:0007669"/>
    <property type="project" value="InterPro"/>
</dbReference>
<name>A0A9R1XUP3_LACSA</name>
<evidence type="ECO:0000256" key="2">
    <source>
        <dbReference type="ARBA" id="ARBA00022527"/>
    </source>
</evidence>
<keyword evidence="7 11" id="KW-0067">ATP-binding</keyword>
<evidence type="ECO:0000256" key="9">
    <source>
        <dbReference type="ARBA" id="ARBA00048679"/>
    </source>
</evidence>
<keyword evidence="6" id="KW-0418">Kinase</keyword>
<feature type="domain" description="Protein kinase" evidence="12">
    <location>
        <begin position="138"/>
        <end position="419"/>
    </location>
</feature>
<dbReference type="InterPro" id="IPR017441">
    <property type="entry name" value="Protein_kinase_ATP_BS"/>
</dbReference>
<reference evidence="13 14" key="1">
    <citation type="journal article" date="2017" name="Nat. Commun.">
        <title>Genome assembly with in vitro proximity ligation data and whole-genome triplication in lettuce.</title>
        <authorList>
            <person name="Reyes-Chin-Wo S."/>
            <person name="Wang Z."/>
            <person name="Yang X."/>
            <person name="Kozik A."/>
            <person name="Arikit S."/>
            <person name="Song C."/>
            <person name="Xia L."/>
            <person name="Froenicke L."/>
            <person name="Lavelle D.O."/>
            <person name="Truco M.J."/>
            <person name="Xia R."/>
            <person name="Zhu S."/>
            <person name="Xu C."/>
            <person name="Xu H."/>
            <person name="Xu X."/>
            <person name="Cox K."/>
            <person name="Korf I."/>
            <person name="Meyers B.C."/>
            <person name="Michelmore R.W."/>
        </authorList>
    </citation>
    <scope>NUCLEOTIDE SEQUENCE [LARGE SCALE GENOMIC DNA]</scope>
    <source>
        <strain evidence="14">cv. Salinas</strain>
        <tissue evidence="13">Seedlings</tissue>
    </source>
</reference>
<organism evidence="13 14">
    <name type="scientific">Lactuca sativa</name>
    <name type="common">Garden lettuce</name>
    <dbReference type="NCBI Taxonomy" id="4236"/>
    <lineage>
        <taxon>Eukaryota</taxon>
        <taxon>Viridiplantae</taxon>
        <taxon>Streptophyta</taxon>
        <taxon>Embryophyta</taxon>
        <taxon>Tracheophyta</taxon>
        <taxon>Spermatophyta</taxon>
        <taxon>Magnoliopsida</taxon>
        <taxon>eudicotyledons</taxon>
        <taxon>Gunneridae</taxon>
        <taxon>Pentapetalae</taxon>
        <taxon>asterids</taxon>
        <taxon>campanulids</taxon>
        <taxon>Asterales</taxon>
        <taxon>Asteraceae</taxon>
        <taxon>Cichorioideae</taxon>
        <taxon>Cichorieae</taxon>
        <taxon>Lactucinae</taxon>
        <taxon>Lactuca</taxon>
    </lineage>
</organism>
<dbReference type="PANTHER" id="PTHR27003:SF359">
    <property type="entry name" value="SERINE_THREONINE-PROTEIN KINASE UNC-51-RELATED"/>
    <property type="match status" value="1"/>
</dbReference>
<accession>A0A9R1XUP3</accession>
<dbReference type="Gene3D" id="1.10.510.10">
    <property type="entry name" value="Transferase(Phosphotransferase) domain 1"/>
    <property type="match status" value="1"/>
</dbReference>
<dbReference type="PROSITE" id="PS00107">
    <property type="entry name" value="PROTEIN_KINASE_ATP"/>
    <property type="match status" value="1"/>
</dbReference>
<feature type="repeat" description="ARM" evidence="10">
    <location>
        <begin position="478"/>
        <end position="520"/>
    </location>
</feature>
<evidence type="ECO:0000256" key="7">
    <source>
        <dbReference type="ARBA" id="ARBA00022840"/>
    </source>
</evidence>
<dbReference type="FunFam" id="1.10.510.10:FF:001023">
    <property type="entry name" value="Os07g0541700 protein"/>
    <property type="match status" value="1"/>
</dbReference>
<dbReference type="GO" id="GO:0004672">
    <property type="term" value="F:protein kinase activity"/>
    <property type="evidence" value="ECO:0000318"/>
    <property type="project" value="GO_Central"/>
</dbReference>
<dbReference type="GO" id="GO:0004674">
    <property type="term" value="F:protein serine/threonine kinase activity"/>
    <property type="evidence" value="ECO:0007669"/>
    <property type="project" value="UniProtKB-KW"/>
</dbReference>
<evidence type="ECO:0000256" key="8">
    <source>
        <dbReference type="ARBA" id="ARBA00047899"/>
    </source>
</evidence>
<dbReference type="PROSITE" id="PS50176">
    <property type="entry name" value="ARM_REPEAT"/>
    <property type="match status" value="1"/>
</dbReference>
<dbReference type="AlphaFoldDB" id="A0A9R1XUP3"/>
<dbReference type="InterPro" id="IPR058678">
    <property type="entry name" value="ARM_PUB"/>
</dbReference>
<dbReference type="PROSITE" id="PS50011">
    <property type="entry name" value="PROTEIN_KINASE_DOM"/>
    <property type="match status" value="1"/>
</dbReference>
<dbReference type="InterPro" id="IPR008271">
    <property type="entry name" value="Ser/Thr_kinase_AS"/>
</dbReference>
<dbReference type="SUPFAM" id="SSF56112">
    <property type="entry name" value="Protein kinase-like (PK-like)"/>
    <property type="match status" value="1"/>
</dbReference>
<dbReference type="InterPro" id="IPR011009">
    <property type="entry name" value="Kinase-like_dom_sf"/>
</dbReference>
<gene>
    <name evidence="13" type="ORF">LSAT_V11C100035130</name>
</gene>
<keyword evidence="14" id="KW-1185">Reference proteome</keyword>
<evidence type="ECO:0000313" key="13">
    <source>
        <dbReference type="EMBL" id="KAJ0226329.1"/>
    </source>
</evidence>
<evidence type="ECO:0000256" key="11">
    <source>
        <dbReference type="PROSITE-ProRule" id="PRU10141"/>
    </source>
</evidence>
<keyword evidence="4" id="KW-0677">Repeat</keyword>
<dbReference type="Proteomes" id="UP000235145">
    <property type="component" value="Unassembled WGS sequence"/>
</dbReference>
<dbReference type="GO" id="GO:0005886">
    <property type="term" value="C:plasma membrane"/>
    <property type="evidence" value="ECO:0000318"/>
    <property type="project" value="GO_Central"/>
</dbReference>
<keyword evidence="5 11" id="KW-0547">Nucleotide-binding</keyword>
<dbReference type="EMBL" id="NBSK02000001">
    <property type="protein sequence ID" value="KAJ0226329.1"/>
    <property type="molecule type" value="Genomic_DNA"/>
</dbReference>
<dbReference type="PANTHER" id="PTHR27003">
    <property type="entry name" value="OS07G0166700 PROTEIN"/>
    <property type="match status" value="1"/>
</dbReference>
<dbReference type="InterPro" id="IPR000719">
    <property type="entry name" value="Prot_kinase_dom"/>
</dbReference>
<dbReference type="InterPro" id="IPR045272">
    <property type="entry name" value="ANXUR1/2-like"/>
</dbReference>
<dbReference type="FunFam" id="3.30.200.20:FF:000039">
    <property type="entry name" value="receptor-like protein kinase FERONIA"/>
    <property type="match status" value="1"/>
</dbReference>
<dbReference type="InterPro" id="IPR000225">
    <property type="entry name" value="Armadillo"/>
</dbReference>
<protein>
    <recommendedName>
        <fullName evidence="1">non-specific serine/threonine protein kinase</fullName>
        <ecNumber evidence="1">2.7.11.1</ecNumber>
    </recommendedName>
</protein>
<feature type="binding site" evidence="11">
    <location>
        <position position="169"/>
    </location>
    <ligand>
        <name>ATP</name>
        <dbReference type="ChEBI" id="CHEBI:30616"/>
    </ligand>
</feature>
<evidence type="ECO:0000256" key="10">
    <source>
        <dbReference type="PROSITE-ProRule" id="PRU00259"/>
    </source>
</evidence>
<dbReference type="InterPro" id="IPR011989">
    <property type="entry name" value="ARM-like"/>
</dbReference>
<dbReference type="SMART" id="SM00220">
    <property type="entry name" value="S_TKc"/>
    <property type="match status" value="1"/>
</dbReference>
<dbReference type="GO" id="GO:0005524">
    <property type="term" value="F:ATP binding"/>
    <property type="evidence" value="ECO:0007669"/>
    <property type="project" value="UniProtKB-UniRule"/>
</dbReference>
<comment type="catalytic activity">
    <reaction evidence="9">
        <text>L-seryl-[protein] + ATP = O-phospho-L-seryl-[protein] + ADP + H(+)</text>
        <dbReference type="Rhea" id="RHEA:17989"/>
        <dbReference type="Rhea" id="RHEA-COMP:9863"/>
        <dbReference type="Rhea" id="RHEA-COMP:11604"/>
        <dbReference type="ChEBI" id="CHEBI:15378"/>
        <dbReference type="ChEBI" id="CHEBI:29999"/>
        <dbReference type="ChEBI" id="CHEBI:30616"/>
        <dbReference type="ChEBI" id="CHEBI:83421"/>
        <dbReference type="ChEBI" id="CHEBI:456216"/>
        <dbReference type="EC" id="2.7.11.1"/>
    </reaction>
</comment>
<evidence type="ECO:0000256" key="3">
    <source>
        <dbReference type="ARBA" id="ARBA00022679"/>
    </source>
</evidence>
<evidence type="ECO:0000256" key="6">
    <source>
        <dbReference type="ARBA" id="ARBA00022777"/>
    </source>
</evidence>
<proteinExistence type="predicted"/>
<dbReference type="SUPFAM" id="SSF48371">
    <property type="entry name" value="ARM repeat"/>
    <property type="match status" value="1"/>
</dbReference>
<evidence type="ECO:0000256" key="5">
    <source>
        <dbReference type="ARBA" id="ARBA00022741"/>
    </source>
</evidence>
<keyword evidence="3" id="KW-0808">Transferase</keyword>